<dbReference type="PIRSF" id="PIRSF037511">
    <property type="entry name" value="Transl_init_SUI1_pro"/>
    <property type="match status" value="1"/>
</dbReference>
<evidence type="ECO:0000256" key="1">
    <source>
        <dbReference type="ARBA" id="ARBA00022845"/>
    </source>
</evidence>
<dbReference type="RefSeq" id="WP_377162908.1">
    <property type="nucleotide sequence ID" value="NZ_JBHSMQ010000001.1"/>
</dbReference>
<protein>
    <submittedName>
        <fullName evidence="4">Translation initiation factor</fullName>
    </submittedName>
</protein>
<dbReference type="GO" id="GO:0003743">
    <property type="term" value="F:translation initiation factor activity"/>
    <property type="evidence" value="ECO:0007669"/>
    <property type="project" value="UniProtKB-KW"/>
</dbReference>
<name>A0ABW0KK74_9BACT</name>
<sequence>MNPQPDPSSPQRLWKMGRVVLQRETAHRGGKTVIVIKDFATHLPVSVIETIAKRVRSACGCGGTVRDKRIEIQGDQAAKVRAVLEAEGFEVRGVK</sequence>
<dbReference type="CDD" id="cd11567">
    <property type="entry name" value="YciH_like"/>
    <property type="match status" value="1"/>
</dbReference>
<proteinExistence type="predicted"/>
<keyword evidence="1" id="KW-0810">Translation regulation</keyword>
<feature type="domain" description="SUI1" evidence="3">
    <location>
        <begin position="20"/>
        <end position="88"/>
    </location>
</feature>
<dbReference type="InterPro" id="IPR001950">
    <property type="entry name" value="SUI1"/>
</dbReference>
<dbReference type="EMBL" id="JBHSMQ010000001">
    <property type="protein sequence ID" value="MFC5453640.1"/>
    <property type="molecule type" value="Genomic_DNA"/>
</dbReference>
<dbReference type="Gene3D" id="3.30.780.10">
    <property type="entry name" value="SUI1-like domain"/>
    <property type="match status" value="1"/>
</dbReference>
<evidence type="ECO:0000313" key="4">
    <source>
        <dbReference type="EMBL" id="MFC5453640.1"/>
    </source>
</evidence>
<evidence type="ECO:0000313" key="5">
    <source>
        <dbReference type="Proteomes" id="UP001596052"/>
    </source>
</evidence>
<keyword evidence="2" id="KW-0648">Protein biosynthesis</keyword>
<dbReference type="SUPFAM" id="SSF55159">
    <property type="entry name" value="eIF1-like"/>
    <property type="match status" value="1"/>
</dbReference>
<evidence type="ECO:0000256" key="2">
    <source>
        <dbReference type="ARBA" id="ARBA00022917"/>
    </source>
</evidence>
<gene>
    <name evidence="4" type="ORF">ACFQDI_02130</name>
</gene>
<dbReference type="PROSITE" id="PS50296">
    <property type="entry name" value="SUI1"/>
    <property type="match status" value="1"/>
</dbReference>
<organism evidence="4 5">
    <name type="scientific">Prosthecobacter fluviatilis</name>
    <dbReference type="NCBI Taxonomy" id="445931"/>
    <lineage>
        <taxon>Bacteria</taxon>
        <taxon>Pseudomonadati</taxon>
        <taxon>Verrucomicrobiota</taxon>
        <taxon>Verrucomicrobiia</taxon>
        <taxon>Verrucomicrobiales</taxon>
        <taxon>Verrucomicrobiaceae</taxon>
        <taxon>Prosthecobacter</taxon>
    </lineage>
</organism>
<evidence type="ECO:0000259" key="3">
    <source>
        <dbReference type="PROSITE" id="PS50296"/>
    </source>
</evidence>
<dbReference type="Proteomes" id="UP001596052">
    <property type="component" value="Unassembled WGS sequence"/>
</dbReference>
<dbReference type="InterPro" id="IPR036877">
    <property type="entry name" value="SUI1_dom_sf"/>
</dbReference>
<dbReference type="Pfam" id="PF01253">
    <property type="entry name" value="SUI1"/>
    <property type="match status" value="1"/>
</dbReference>
<dbReference type="InterPro" id="IPR005872">
    <property type="entry name" value="SUI1_arc_bac"/>
</dbReference>
<keyword evidence="4" id="KW-0396">Initiation factor</keyword>
<reference evidence="5" key="1">
    <citation type="journal article" date="2019" name="Int. J. Syst. Evol. Microbiol.">
        <title>The Global Catalogue of Microorganisms (GCM) 10K type strain sequencing project: providing services to taxonomists for standard genome sequencing and annotation.</title>
        <authorList>
            <consortium name="The Broad Institute Genomics Platform"/>
            <consortium name="The Broad Institute Genome Sequencing Center for Infectious Disease"/>
            <person name="Wu L."/>
            <person name="Ma J."/>
        </authorList>
    </citation>
    <scope>NUCLEOTIDE SEQUENCE [LARGE SCALE GENOMIC DNA]</scope>
    <source>
        <strain evidence="5">CGMCC 4.1469</strain>
    </source>
</reference>
<keyword evidence="5" id="KW-1185">Reference proteome</keyword>
<accession>A0ABW0KK74</accession>
<comment type="caution">
    <text evidence="4">The sequence shown here is derived from an EMBL/GenBank/DDBJ whole genome shotgun (WGS) entry which is preliminary data.</text>
</comment>